<evidence type="ECO:0000256" key="1">
    <source>
        <dbReference type="SAM" id="Phobius"/>
    </source>
</evidence>
<dbReference type="EMBL" id="ARXU01000022">
    <property type="protein sequence ID" value="KGD59716.1"/>
    <property type="molecule type" value="Genomic_DNA"/>
</dbReference>
<accession>A0ABR4W9P3</accession>
<keyword evidence="3" id="KW-1185">Reference proteome</keyword>
<evidence type="ECO:0000313" key="2">
    <source>
        <dbReference type="EMBL" id="KGD59716.1"/>
    </source>
</evidence>
<gene>
    <name evidence="2" type="ORF">T9A_03254</name>
</gene>
<comment type="caution">
    <text evidence="2">The sequence shown here is derived from an EMBL/GenBank/DDBJ whole genome shotgun (WGS) entry which is preliminary data.</text>
</comment>
<keyword evidence="1" id="KW-0812">Transmembrane</keyword>
<reference evidence="2 3" key="1">
    <citation type="submission" date="2012-09" db="EMBL/GenBank/DDBJ databases">
        <title>Genome Sequence of alkane-degrading Bacterium Alcanivorax jadensis T9.</title>
        <authorList>
            <person name="Lai Q."/>
            <person name="Shao Z."/>
        </authorList>
    </citation>
    <scope>NUCLEOTIDE SEQUENCE [LARGE SCALE GENOMIC DNA]</scope>
    <source>
        <strain evidence="2 3">T9</strain>
    </source>
</reference>
<evidence type="ECO:0000313" key="3">
    <source>
        <dbReference type="Proteomes" id="UP000029443"/>
    </source>
</evidence>
<keyword evidence="1" id="KW-1133">Transmembrane helix</keyword>
<keyword evidence="1" id="KW-0472">Membrane</keyword>
<dbReference type="Proteomes" id="UP000029443">
    <property type="component" value="Unassembled WGS sequence"/>
</dbReference>
<protein>
    <submittedName>
        <fullName evidence="2">Uncharacterized protein</fullName>
    </submittedName>
</protein>
<organism evidence="2 3">
    <name type="scientific">Alcanivorax jadensis T9</name>
    <dbReference type="NCBI Taxonomy" id="1177181"/>
    <lineage>
        <taxon>Bacteria</taxon>
        <taxon>Pseudomonadati</taxon>
        <taxon>Pseudomonadota</taxon>
        <taxon>Gammaproteobacteria</taxon>
        <taxon>Oceanospirillales</taxon>
        <taxon>Alcanivoracaceae</taxon>
        <taxon>Alcanivorax</taxon>
    </lineage>
</organism>
<feature type="transmembrane region" description="Helical" evidence="1">
    <location>
        <begin position="28"/>
        <end position="49"/>
    </location>
</feature>
<sequence length="107" mass="12186">MKKPGFSRILRRFYGVEKIDSKWSFGDFIESFSLLSVFFSLFFVEYFVYEVSVRNYLYNVSAPIIIGAIAYSVVTKNYAFGPASGALIHMLIALIGAFFSYVLYSLV</sequence>
<feature type="transmembrane region" description="Helical" evidence="1">
    <location>
        <begin position="56"/>
        <end position="74"/>
    </location>
</feature>
<name>A0ABR4W9P3_9GAMM</name>
<proteinExistence type="predicted"/>
<feature type="transmembrane region" description="Helical" evidence="1">
    <location>
        <begin position="86"/>
        <end position="104"/>
    </location>
</feature>